<dbReference type="NCBIfam" id="NF001862">
    <property type="entry name" value="PRK00601.1"/>
    <property type="match status" value="1"/>
</dbReference>
<dbReference type="PANTHER" id="PTHR11241:SF0">
    <property type="entry name" value="DEOXYURIDINE 5'-TRIPHOSPHATE NUCLEOTIDOHYDROLASE"/>
    <property type="match status" value="1"/>
</dbReference>
<evidence type="ECO:0000259" key="9">
    <source>
        <dbReference type="Pfam" id="PF00692"/>
    </source>
</evidence>
<feature type="binding site" evidence="8">
    <location>
        <position position="85"/>
    </location>
    <ligand>
        <name>substrate</name>
    </ligand>
</feature>
<feature type="domain" description="dUTPase-like" evidence="9">
    <location>
        <begin position="20"/>
        <end position="151"/>
    </location>
</feature>
<evidence type="ECO:0000256" key="4">
    <source>
        <dbReference type="ARBA" id="ARBA00022801"/>
    </source>
</evidence>
<dbReference type="EC" id="3.6.1.23" evidence="8"/>
<evidence type="ECO:0000256" key="7">
    <source>
        <dbReference type="ARBA" id="ARBA00047686"/>
    </source>
</evidence>
<dbReference type="HAMAP" id="MF_00116">
    <property type="entry name" value="dUTPase_bact"/>
    <property type="match status" value="1"/>
</dbReference>
<dbReference type="Gene3D" id="2.70.40.10">
    <property type="match status" value="1"/>
</dbReference>
<comment type="similarity">
    <text evidence="2 8">Belongs to the dUTPase family.</text>
</comment>
<dbReference type="EMBL" id="JX649876">
    <property type="protein sequence ID" value="AGC71579.1"/>
    <property type="molecule type" value="Genomic_DNA"/>
</dbReference>
<accession>L7VVM8</accession>
<evidence type="ECO:0000256" key="6">
    <source>
        <dbReference type="ARBA" id="ARBA00023080"/>
    </source>
</evidence>
<comment type="function">
    <text evidence="8">This enzyme is involved in nucleotide metabolism: it produces dUMP, the immediate precursor of thymidine nucleotides and it decreases the intracellular concentration of dUTP so that uracil cannot be incorporated into DNA.</text>
</comment>
<dbReference type="PANTHER" id="PTHR11241">
    <property type="entry name" value="DEOXYURIDINE 5'-TRIPHOSPHATE NUCLEOTIDOHYDROLASE"/>
    <property type="match status" value="1"/>
</dbReference>
<dbReference type="InterPro" id="IPR029054">
    <property type="entry name" value="dUTPase-like"/>
</dbReference>
<name>L7VVM8_9BACT</name>
<evidence type="ECO:0000256" key="8">
    <source>
        <dbReference type="HAMAP-Rule" id="MF_00116"/>
    </source>
</evidence>
<comment type="catalytic activity">
    <reaction evidence="7 8">
        <text>dUTP + H2O = dUMP + diphosphate + H(+)</text>
        <dbReference type="Rhea" id="RHEA:10248"/>
        <dbReference type="ChEBI" id="CHEBI:15377"/>
        <dbReference type="ChEBI" id="CHEBI:15378"/>
        <dbReference type="ChEBI" id="CHEBI:33019"/>
        <dbReference type="ChEBI" id="CHEBI:61555"/>
        <dbReference type="ChEBI" id="CHEBI:246422"/>
        <dbReference type="EC" id="3.6.1.23"/>
    </reaction>
</comment>
<reference evidence="10" key="1">
    <citation type="submission" date="2012-09" db="EMBL/GenBank/DDBJ databases">
        <title>Metagenomic Characterization of a Microbial Community in Wastewater Detects High Levels of Antibiotic Resistance.</title>
        <authorList>
            <person name="Abrams M."/>
            <person name="Caldwell A."/>
            <person name="Vandaei E."/>
            <person name="Lee W."/>
            <person name="Perrott J."/>
            <person name="Khan S.Y."/>
            <person name="Ta J."/>
            <person name="Romero D."/>
            <person name="Nguyen V."/>
            <person name="Pourmand N."/>
            <person name="Ouverney C.C."/>
        </authorList>
    </citation>
    <scope>NUCLEOTIDE SEQUENCE</scope>
</reference>
<dbReference type="FunFam" id="2.70.40.10:FF:000008">
    <property type="entry name" value="Deoxyuridine 5'-triphosphate nucleotidohydrolase"/>
    <property type="match status" value="1"/>
</dbReference>
<dbReference type="GO" id="GO:0006226">
    <property type="term" value="P:dUMP biosynthetic process"/>
    <property type="evidence" value="ECO:0007669"/>
    <property type="project" value="UniProtKB-UniRule"/>
</dbReference>
<dbReference type="GO" id="GO:0000287">
    <property type="term" value="F:magnesium ion binding"/>
    <property type="evidence" value="ECO:0007669"/>
    <property type="project" value="UniProtKB-UniRule"/>
</dbReference>
<dbReference type="UniPathway" id="UPA00610">
    <property type="reaction ID" value="UER00666"/>
</dbReference>
<keyword evidence="6 8" id="KW-0546">Nucleotide metabolism</keyword>
<feature type="binding site" evidence="8">
    <location>
        <begin position="89"/>
        <end position="91"/>
    </location>
    <ligand>
        <name>substrate</name>
    </ligand>
</feature>
<organism evidence="10">
    <name type="scientific">uncultured bacterium A1Q1_fos_517</name>
    <dbReference type="NCBI Taxonomy" id="1256582"/>
    <lineage>
        <taxon>Bacteria</taxon>
        <taxon>environmental samples</taxon>
    </lineage>
</organism>
<dbReference type="InterPro" id="IPR036157">
    <property type="entry name" value="dUTPase-like_sf"/>
</dbReference>
<keyword evidence="3 8" id="KW-0479">Metal-binding</keyword>
<evidence type="ECO:0000256" key="3">
    <source>
        <dbReference type="ARBA" id="ARBA00022723"/>
    </source>
</evidence>
<gene>
    <name evidence="8" type="primary">dut</name>
</gene>
<comment type="caution">
    <text evidence="8">Lacks conserved residue(s) required for the propagation of feature annotation.</text>
</comment>
<dbReference type="InterPro" id="IPR008181">
    <property type="entry name" value="dUTPase"/>
</dbReference>
<feature type="binding site" evidence="8">
    <location>
        <begin position="72"/>
        <end position="74"/>
    </location>
    <ligand>
        <name>substrate</name>
    </ligand>
</feature>
<keyword evidence="4 8" id="KW-0378">Hydrolase</keyword>
<dbReference type="InterPro" id="IPR033704">
    <property type="entry name" value="dUTPase_trimeric"/>
</dbReference>
<dbReference type="SUPFAM" id="SSF51283">
    <property type="entry name" value="dUTPase-like"/>
    <property type="match status" value="1"/>
</dbReference>
<evidence type="ECO:0000256" key="2">
    <source>
        <dbReference type="ARBA" id="ARBA00006581"/>
    </source>
</evidence>
<sequence length="153" mass="15856">MTADPVPVVRVRRWPHAADLPLPAPATEGSAGADLRAAVSDEVVLGPGARAVVPTGVSLEIPAGWEGQVRPRSGLAARFGVTLLNSPGTIDSDYRGEVQVVLINFGAEPFVVRRGERIAQLVVAPSPRVRFVEADELPSSARGAGGFGSTGRG</sequence>
<evidence type="ECO:0000256" key="5">
    <source>
        <dbReference type="ARBA" id="ARBA00022842"/>
    </source>
</evidence>
<comment type="pathway">
    <text evidence="8">Pyrimidine metabolism; dUMP biosynthesis; dUMP from dCTP (dUTP route): step 2/2.</text>
</comment>
<dbReference type="NCBIfam" id="TIGR00576">
    <property type="entry name" value="dut"/>
    <property type="match status" value="1"/>
</dbReference>
<dbReference type="Pfam" id="PF00692">
    <property type="entry name" value="dUTPase"/>
    <property type="match status" value="1"/>
</dbReference>
<protein>
    <recommendedName>
        <fullName evidence="8">Deoxyuridine 5'-triphosphate nucleotidohydrolase</fullName>
        <shortName evidence="8">dUTPase</shortName>
        <ecNumber evidence="8">3.6.1.23</ecNumber>
    </recommendedName>
    <alternativeName>
        <fullName evidence="8">dUTP pyrophosphatase</fullName>
    </alternativeName>
</protein>
<dbReference type="AlphaFoldDB" id="L7VVM8"/>
<proteinExistence type="inferred from homology"/>
<dbReference type="GO" id="GO:0004170">
    <property type="term" value="F:dUTP diphosphatase activity"/>
    <property type="evidence" value="ECO:0007669"/>
    <property type="project" value="UniProtKB-UniRule"/>
</dbReference>
<dbReference type="CDD" id="cd07557">
    <property type="entry name" value="trimeric_dUTPase"/>
    <property type="match status" value="1"/>
</dbReference>
<dbReference type="GO" id="GO:0046081">
    <property type="term" value="P:dUTP catabolic process"/>
    <property type="evidence" value="ECO:0007669"/>
    <property type="project" value="InterPro"/>
</dbReference>
<comment type="cofactor">
    <cofactor evidence="1 8">
        <name>Mg(2+)</name>
        <dbReference type="ChEBI" id="CHEBI:18420"/>
    </cofactor>
</comment>
<evidence type="ECO:0000256" key="1">
    <source>
        <dbReference type="ARBA" id="ARBA00001946"/>
    </source>
</evidence>
<keyword evidence="5 8" id="KW-0460">Magnesium</keyword>
<evidence type="ECO:0000313" key="10">
    <source>
        <dbReference type="EMBL" id="AGC71579.1"/>
    </source>
</evidence>